<dbReference type="PIRSF" id="PIRSF001456">
    <property type="entry name" value="Chorismate_synth"/>
    <property type="match status" value="1"/>
</dbReference>
<dbReference type="PANTHER" id="PTHR21085:SF0">
    <property type="entry name" value="CHORISMATE SYNTHASE"/>
    <property type="match status" value="1"/>
</dbReference>
<feature type="binding site" evidence="11">
    <location>
        <begin position="308"/>
        <end position="312"/>
    </location>
    <ligand>
        <name>FMN</name>
        <dbReference type="ChEBI" id="CHEBI:58210"/>
    </ligand>
</feature>
<protein>
    <recommendedName>
        <fullName evidence="3 11">Chorismate synthase</fullName>
        <shortName evidence="11">CS</shortName>
        <ecNumber evidence="3 11">4.2.3.5</ecNumber>
    </recommendedName>
    <alternativeName>
        <fullName evidence="11">5-enolpyruvylshikimate-3-phosphate phospholyase</fullName>
    </alternativeName>
</protein>
<keyword evidence="7 11" id="KW-0274">FAD</keyword>
<evidence type="ECO:0000256" key="2">
    <source>
        <dbReference type="ARBA" id="ARBA00008014"/>
    </source>
</evidence>
<comment type="caution">
    <text evidence="12">The sequence shown here is derived from an EMBL/GenBank/DDBJ whole genome shotgun (WGS) entry which is preliminary data.</text>
</comment>
<evidence type="ECO:0000256" key="1">
    <source>
        <dbReference type="ARBA" id="ARBA00005044"/>
    </source>
</evidence>
<feature type="binding site" evidence="11">
    <location>
        <position position="335"/>
    </location>
    <ligand>
        <name>FMN</name>
        <dbReference type="ChEBI" id="CHEBI:58210"/>
    </ligand>
</feature>
<evidence type="ECO:0000256" key="4">
    <source>
        <dbReference type="ARBA" id="ARBA00022605"/>
    </source>
</evidence>
<evidence type="ECO:0000256" key="10">
    <source>
        <dbReference type="ARBA" id="ARBA00023239"/>
    </source>
</evidence>
<dbReference type="NCBIfam" id="NF003793">
    <property type="entry name" value="PRK05382.1"/>
    <property type="match status" value="1"/>
</dbReference>
<evidence type="ECO:0000313" key="12">
    <source>
        <dbReference type="EMBL" id="PDX80058.1"/>
    </source>
</evidence>
<keyword evidence="9 11" id="KW-0057">Aromatic amino acid biosynthesis</keyword>
<organism evidence="12 13">
    <name type="scientific">Faecalibacterium prausnitzii</name>
    <dbReference type="NCBI Taxonomy" id="853"/>
    <lineage>
        <taxon>Bacteria</taxon>
        <taxon>Bacillati</taxon>
        <taxon>Bacillota</taxon>
        <taxon>Clostridia</taxon>
        <taxon>Eubacteriales</taxon>
        <taxon>Oscillospiraceae</taxon>
        <taxon>Faecalibacterium</taxon>
    </lineage>
</organism>
<dbReference type="SUPFAM" id="SSF103263">
    <property type="entry name" value="Chorismate synthase, AroC"/>
    <property type="match status" value="1"/>
</dbReference>
<dbReference type="GO" id="GO:0004107">
    <property type="term" value="F:chorismate synthase activity"/>
    <property type="evidence" value="ECO:0007669"/>
    <property type="project" value="UniProtKB-UniRule"/>
</dbReference>
<evidence type="ECO:0000256" key="3">
    <source>
        <dbReference type="ARBA" id="ARBA00013036"/>
    </source>
</evidence>
<keyword evidence="10 11" id="KW-0456">Lyase</keyword>
<evidence type="ECO:0000256" key="8">
    <source>
        <dbReference type="ARBA" id="ARBA00022857"/>
    </source>
</evidence>
<dbReference type="PANTHER" id="PTHR21085">
    <property type="entry name" value="CHORISMATE SYNTHASE"/>
    <property type="match status" value="1"/>
</dbReference>
<dbReference type="GO" id="GO:0009073">
    <property type="term" value="P:aromatic amino acid family biosynthetic process"/>
    <property type="evidence" value="ECO:0007669"/>
    <property type="project" value="UniProtKB-KW"/>
</dbReference>
<evidence type="ECO:0000256" key="7">
    <source>
        <dbReference type="ARBA" id="ARBA00022827"/>
    </source>
</evidence>
<feature type="binding site" evidence="11">
    <location>
        <position position="293"/>
    </location>
    <ligand>
        <name>FMN</name>
        <dbReference type="ChEBI" id="CHEBI:58210"/>
    </ligand>
</feature>
<comment type="subunit">
    <text evidence="11">Homotetramer.</text>
</comment>
<dbReference type="AlphaFoldDB" id="A0A2A7AM34"/>
<feature type="binding site" evidence="11">
    <location>
        <begin position="125"/>
        <end position="127"/>
    </location>
    <ligand>
        <name>FMN</name>
        <dbReference type="ChEBI" id="CHEBI:58210"/>
    </ligand>
</feature>
<evidence type="ECO:0000256" key="11">
    <source>
        <dbReference type="HAMAP-Rule" id="MF_00300"/>
    </source>
</evidence>
<dbReference type="Proteomes" id="UP000220005">
    <property type="component" value="Unassembled WGS sequence"/>
</dbReference>
<dbReference type="GO" id="GO:0008652">
    <property type="term" value="P:amino acid biosynthetic process"/>
    <property type="evidence" value="ECO:0007669"/>
    <property type="project" value="UniProtKB-KW"/>
</dbReference>
<dbReference type="GO" id="GO:0009423">
    <property type="term" value="P:chorismate biosynthetic process"/>
    <property type="evidence" value="ECO:0007669"/>
    <property type="project" value="UniProtKB-UniRule"/>
</dbReference>
<reference evidence="12 13" key="1">
    <citation type="journal article" date="2017" name="Front. Microbiol.">
        <title>New Insights into the Diversity of the Genus Faecalibacterium.</title>
        <authorList>
            <person name="Benevides L."/>
            <person name="Burman S."/>
            <person name="Martin R."/>
            <person name="Robert V."/>
            <person name="Thomas M."/>
            <person name="Miquel S."/>
            <person name="Chain F."/>
            <person name="Sokol H."/>
            <person name="Bermudez-Humaran L.G."/>
            <person name="Morrison M."/>
            <person name="Langella P."/>
            <person name="Azevedo V.A."/>
            <person name="Chatel J.M."/>
            <person name="Soares S."/>
        </authorList>
    </citation>
    <scope>NUCLEOTIDE SEQUENCE [LARGE SCALE GENOMIC DNA]</scope>
    <source>
        <strain evidence="12 13">CNCM I 4575</strain>
    </source>
</reference>
<evidence type="ECO:0000256" key="9">
    <source>
        <dbReference type="ARBA" id="ARBA00023141"/>
    </source>
</evidence>
<accession>A0A2A7AM34</accession>
<evidence type="ECO:0000256" key="6">
    <source>
        <dbReference type="ARBA" id="ARBA00022643"/>
    </source>
</evidence>
<comment type="function">
    <text evidence="11">Catalyzes the anti-1,4-elimination of the C-3 phosphate and the C-6 proR hydrogen from 5-enolpyruvylshikimate-3-phosphate (EPSP) to yield chorismate, which is the branch point compound that serves as the starting substrate for the three terminal pathways of aromatic amino acid biosynthesis. This reaction introduces a second double bond into the aromatic ring system.</text>
</comment>
<comment type="similarity">
    <text evidence="2 11">Belongs to the chorismate synthase family.</text>
</comment>
<comment type="catalytic activity">
    <reaction evidence="11">
        <text>5-O-(1-carboxyvinyl)-3-phosphoshikimate = chorismate + phosphate</text>
        <dbReference type="Rhea" id="RHEA:21020"/>
        <dbReference type="ChEBI" id="CHEBI:29748"/>
        <dbReference type="ChEBI" id="CHEBI:43474"/>
        <dbReference type="ChEBI" id="CHEBI:57701"/>
        <dbReference type="EC" id="4.2.3.5"/>
    </reaction>
</comment>
<comment type="cofactor">
    <cofactor evidence="11">
        <name>FMNH2</name>
        <dbReference type="ChEBI" id="CHEBI:57618"/>
    </cofactor>
    <text evidence="11">Reduced FMN (FMNH(2)).</text>
</comment>
<dbReference type="Pfam" id="PF01264">
    <property type="entry name" value="Chorismate_synt"/>
    <property type="match status" value="1"/>
</dbReference>
<proteinExistence type="inferred from homology"/>
<dbReference type="GO" id="GO:0010181">
    <property type="term" value="F:FMN binding"/>
    <property type="evidence" value="ECO:0007669"/>
    <property type="project" value="TreeGrafter"/>
</dbReference>
<dbReference type="HAMAP" id="MF_00300">
    <property type="entry name" value="Chorismate_synth"/>
    <property type="match status" value="1"/>
</dbReference>
<dbReference type="EMBL" id="NMTY01000033">
    <property type="protein sequence ID" value="PDX80058.1"/>
    <property type="molecule type" value="Genomic_DNA"/>
</dbReference>
<dbReference type="InterPro" id="IPR035904">
    <property type="entry name" value="Chorismate_synth_AroC_sf"/>
</dbReference>
<keyword evidence="6 11" id="KW-0288">FMN</keyword>
<dbReference type="EC" id="4.2.3.5" evidence="3 11"/>
<dbReference type="CDD" id="cd07304">
    <property type="entry name" value="Chorismate_synthase"/>
    <property type="match status" value="1"/>
</dbReference>
<dbReference type="InterPro" id="IPR000453">
    <property type="entry name" value="Chorismate_synth"/>
</dbReference>
<evidence type="ECO:0000256" key="5">
    <source>
        <dbReference type="ARBA" id="ARBA00022630"/>
    </source>
</evidence>
<dbReference type="NCBIfam" id="TIGR00033">
    <property type="entry name" value="aroC"/>
    <property type="match status" value="1"/>
</dbReference>
<dbReference type="UniPathway" id="UPA00053">
    <property type="reaction ID" value="UER00090"/>
</dbReference>
<dbReference type="GO" id="GO:0005829">
    <property type="term" value="C:cytosol"/>
    <property type="evidence" value="ECO:0007669"/>
    <property type="project" value="TreeGrafter"/>
</dbReference>
<dbReference type="RefSeq" id="WP_097840309.1">
    <property type="nucleotide sequence ID" value="NZ_NMTY01000033.1"/>
</dbReference>
<comment type="pathway">
    <text evidence="1 11">Metabolic intermediate biosynthesis; chorismate biosynthesis; chorismate from D-erythrose 4-phosphate and phosphoenolpyruvate: step 7/7.</text>
</comment>
<keyword evidence="5 11" id="KW-0285">Flavoprotein</keyword>
<name>A0A2A7AM34_9FIRM</name>
<evidence type="ECO:0000313" key="13">
    <source>
        <dbReference type="Proteomes" id="UP000220005"/>
    </source>
</evidence>
<comment type="caution">
    <text evidence="11">Lacks conserved residue(s) required for the propagation of feature annotation.</text>
</comment>
<keyword evidence="4 11" id="KW-0028">Amino-acid biosynthesis</keyword>
<sequence>MKNTFGSNLSLTIFGESHGRAIGAVLDGMAAGVPVDEEFLALCMDKRRARGDGLSTPRVEADKIQFLSGVLNGRTTGTAIALMIENQNTRSGDYAKTADLLRPGHADYTAYAKYHGFQDARGGGHFSGRITAALVAGGGIVLEALERAGIEIVTHIGRCAGVADTPFALNDPAALAAQAEALLNQSGGFALLDADAEEPMKNAIRAAGSEGDSVGGILETAILGLPAGVGEPYFDSVESEIAHMAFSVPAVKGIEFGTGFGFADQKGSEANDPFRMKGSKVVTATNHNAGLNGGISNGMPVVFRTVVKPTPSIYKQQDTVDYIAKQNAELSIQGRHDPCIVPRAAIVQTCAAALAVGDLLTAKYGMAWMEHPTSYRKEEL</sequence>
<gene>
    <name evidence="11" type="primary">aroC</name>
    <name evidence="12" type="ORF">CGS58_14165</name>
</gene>
<keyword evidence="8 11" id="KW-0521">NADP</keyword>
<dbReference type="Gene3D" id="3.60.150.10">
    <property type="entry name" value="Chorismate synthase AroC"/>
    <property type="match status" value="1"/>
</dbReference>
<feature type="binding site" evidence="11">
    <location>
        <position position="47"/>
    </location>
    <ligand>
        <name>NADP(+)</name>
        <dbReference type="ChEBI" id="CHEBI:58349"/>
    </ligand>
</feature>